<dbReference type="Proteomes" id="UP000568888">
    <property type="component" value="Unassembled WGS sequence"/>
</dbReference>
<dbReference type="Gene3D" id="1.10.150.320">
    <property type="entry name" value="Photosystem II 12 kDa extrinsic protein"/>
    <property type="match status" value="1"/>
</dbReference>
<name>A0A6V8MUG0_9BACT</name>
<dbReference type="Pfam" id="PF12836">
    <property type="entry name" value="HHH_3"/>
    <property type="match status" value="1"/>
</dbReference>
<dbReference type="SUPFAM" id="SSF81585">
    <property type="entry name" value="PsbU/PolX domain-like"/>
    <property type="match status" value="1"/>
</dbReference>
<feature type="signal peptide" evidence="2">
    <location>
        <begin position="1"/>
        <end position="23"/>
    </location>
</feature>
<comment type="caution">
    <text evidence="3">The sequence shown here is derived from an EMBL/GenBank/DDBJ whole genome shotgun (WGS) entry which is preliminary data.</text>
</comment>
<evidence type="ECO:0000256" key="1">
    <source>
        <dbReference type="SAM" id="MobiDB-lite"/>
    </source>
</evidence>
<dbReference type="EMBL" id="BLXY01000002">
    <property type="protein sequence ID" value="GFO63651.1"/>
    <property type="molecule type" value="Genomic_DNA"/>
</dbReference>
<dbReference type="AlphaFoldDB" id="A0A6V8MUG0"/>
<keyword evidence="2" id="KW-0732">Signal</keyword>
<organism evidence="3 4">
    <name type="scientific">Geomonas paludis</name>
    <dbReference type="NCBI Taxonomy" id="2740185"/>
    <lineage>
        <taxon>Bacteria</taxon>
        <taxon>Pseudomonadati</taxon>
        <taxon>Thermodesulfobacteriota</taxon>
        <taxon>Desulfuromonadia</taxon>
        <taxon>Geobacterales</taxon>
        <taxon>Geobacteraceae</taxon>
        <taxon>Geomonas</taxon>
    </lineage>
</organism>
<evidence type="ECO:0008006" key="5">
    <source>
        <dbReference type="Google" id="ProtNLM"/>
    </source>
</evidence>
<accession>A0A6V8MUG0</accession>
<evidence type="ECO:0000256" key="2">
    <source>
        <dbReference type="SAM" id="SignalP"/>
    </source>
</evidence>
<evidence type="ECO:0000313" key="3">
    <source>
        <dbReference type="EMBL" id="GFO63651.1"/>
    </source>
</evidence>
<gene>
    <name evidence="3" type="ORF">GMPD_15700</name>
</gene>
<feature type="region of interest" description="Disordered" evidence="1">
    <location>
        <begin position="33"/>
        <end position="53"/>
    </location>
</feature>
<dbReference type="RefSeq" id="WP_183346493.1">
    <property type="nucleotide sequence ID" value="NZ_BLXY01000002.1"/>
</dbReference>
<reference evidence="4" key="1">
    <citation type="submission" date="2020-06" db="EMBL/GenBank/DDBJ databases">
        <title>Draft genomic sequecing of Geomonas sp. Red736.</title>
        <authorList>
            <person name="Itoh H."/>
            <person name="Xu Z.X."/>
            <person name="Ushijima N."/>
            <person name="Masuda Y."/>
            <person name="Shiratori Y."/>
            <person name="Senoo K."/>
        </authorList>
    </citation>
    <scope>NUCLEOTIDE SEQUENCE [LARGE SCALE GENOMIC DNA]</scope>
    <source>
        <strain evidence="4">Red736</strain>
    </source>
</reference>
<proteinExistence type="predicted"/>
<feature type="chain" id="PRO_5027706448" description="DNA-binding protein" evidence="2">
    <location>
        <begin position="24"/>
        <end position="117"/>
    </location>
</feature>
<sequence>MKKIVTLISAVFISLSVSLTGFAADKAPTAKPAKAAEAAKPAPAEKAAAAAPKDAVVDINTASEADLKALPGVGDAYSKKILAGRPYAKKDQLLSKKILPKATYDKVKDKIVAKQAK</sequence>
<protein>
    <recommendedName>
        <fullName evidence="5">DNA-binding protein</fullName>
    </recommendedName>
</protein>
<evidence type="ECO:0000313" key="4">
    <source>
        <dbReference type="Proteomes" id="UP000568888"/>
    </source>
</evidence>